<dbReference type="EMBL" id="JAIFTL010000091">
    <property type="protein sequence ID" value="KAG9323702.1"/>
    <property type="molecule type" value="Genomic_DNA"/>
</dbReference>
<dbReference type="AlphaFoldDB" id="A0A9P8A3J5"/>
<dbReference type="Gene3D" id="2.60.40.2440">
    <property type="entry name" value="Carbohydrate binding type-21 domain"/>
    <property type="match status" value="1"/>
</dbReference>
<feature type="compositionally biased region" description="Polar residues" evidence="1">
    <location>
        <begin position="581"/>
        <end position="591"/>
    </location>
</feature>
<dbReference type="GO" id="GO:0005979">
    <property type="term" value="P:regulation of glycogen biosynthetic process"/>
    <property type="evidence" value="ECO:0007669"/>
    <property type="project" value="TreeGrafter"/>
</dbReference>
<dbReference type="InterPro" id="IPR005036">
    <property type="entry name" value="CBM21_dom"/>
</dbReference>
<protein>
    <recommendedName>
        <fullName evidence="2">CBM21 domain-containing protein</fullName>
    </recommendedName>
</protein>
<dbReference type="PANTHER" id="PTHR12307:SF36">
    <property type="entry name" value="GLYCOGEN-BINDING SUBUNIT 76A"/>
    <property type="match status" value="1"/>
</dbReference>
<feature type="compositionally biased region" description="Low complexity" evidence="1">
    <location>
        <begin position="1"/>
        <end position="19"/>
    </location>
</feature>
<feature type="region of interest" description="Disordered" evidence="1">
    <location>
        <begin position="1"/>
        <end position="93"/>
    </location>
</feature>
<evidence type="ECO:0000259" key="2">
    <source>
        <dbReference type="PROSITE" id="PS51159"/>
    </source>
</evidence>
<proteinExistence type="predicted"/>
<name>A0A9P8A3J5_MORAP</name>
<accession>A0A9P8A3J5</accession>
<dbReference type="PANTHER" id="PTHR12307">
    <property type="entry name" value="PROTEIN PHOSPHATASE 1 REGULATORY SUBUNIT"/>
    <property type="match status" value="1"/>
</dbReference>
<sequence>MSPSSTDQSSQSFLLSSPDRVVFRTLPHPLASTNKRVTLSLRKTSSPPHSIQSPSADSSTPTAADTLAAAAPTASRPSSEPAAAPLNTVSPNTHRRCASMTTQAGNQLVSSMSMSMTQPLCATSPSATKTQYPEATTSAIASSISPPNPIRKQSVIFLKNGLPIKSALKNGVMTLNPSNRPPSAIRSHTSPDALTSPKYVHFNTKLEQIRLFLQGEMPSCVSERETIVEDRQSMSSTSGIKLTLTNWCAVPADGFQPGNIDTGAAPLRVETAELSEDQTELRGKILIQNIAFHKHVSVRYTIDYWQTQSEVVAEFEESIPGSGSAVDRFSFKIPLEMDKSVVEKTFCFAVRYQVVGREFWDSNNGMNYQVECKRVVVVAPTSPAVSDLSKQMNSILLASRIPDYSKPLLKKKSNNRYDLSSSLSAAYSQPIGFSSRSNSLPVTVESALPISQTAYRPSEYIMPVQSPPGYHHSLYASSPKFVNPYMSAVASPPEHFHIEFDQLSLDQPIASKRGTRNSWAGRERESGSGFYGSYASSPVASLPISIPSSRAPTEHRPAVGSSGYYDLVDRYCFYESSPHTHQSSTYASYPNSPTPPCIHG</sequence>
<comment type="caution">
    <text evidence="3">The sequence shown here is derived from an EMBL/GenBank/DDBJ whole genome shotgun (WGS) entry which is preliminary data.</text>
</comment>
<dbReference type="PROSITE" id="PS51159">
    <property type="entry name" value="CBM21"/>
    <property type="match status" value="1"/>
</dbReference>
<feature type="compositionally biased region" description="Polar residues" evidence="1">
    <location>
        <begin position="31"/>
        <end position="52"/>
    </location>
</feature>
<feature type="compositionally biased region" description="Low complexity" evidence="1">
    <location>
        <begin position="53"/>
        <end position="85"/>
    </location>
</feature>
<gene>
    <name evidence="3" type="ORF">KVV02_008120</name>
</gene>
<evidence type="ECO:0000313" key="4">
    <source>
        <dbReference type="Proteomes" id="UP000717515"/>
    </source>
</evidence>
<evidence type="ECO:0000256" key="1">
    <source>
        <dbReference type="SAM" id="MobiDB-lite"/>
    </source>
</evidence>
<feature type="domain" description="CBM21" evidence="2">
    <location>
        <begin position="259"/>
        <end position="371"/>
    </location>
</feature>
<evidence type="ECO:0000313" key="3">
    <source>
        <dbReference type="EMBL" id="KAG9323702.1"/>
    </source>
</evidence>
<dbReference type="InterPro" id="IPR038175">
    <property type="entry name" value="CBM21_dom_sf"/>
</dbReference>
<dbReference type="GO" id="GO:2001069">
    <property type="term" value="F:glycogen binding"/>
    <property type="evidence" value="ECO:0007669"/>
    <property type="project" value="TreeGrafter"/>
</dbReference>
<reference evidence="3" key="1">
    <citation type="submission" date="2021-07" db="EMBL/GenBank/DDBJ databases">
        <title>Draft genome of Mortierella alpina, strain LL118, isolated from an aspen leaf litter sample.</title>
        <authorList>
            <person name="Yang S."/>
            <person name="Vinatzer B.A."/>
        </authorList>
    </citation>
    <scope>NUCLEOTIDE SEQUENCE</scope>
    <source>
        <strain evidence="3">LL118</strain>
    </source>
</reference>
<dbReference type="InterPro" id="IPR050782">
    <property type="entry name" value="PP1_regulatory_subunit_3"/>
</dbReference>
<dbReference type="Pfam" id="PF03370">
    <property type="entry name" value="CBM_21"/>
    <property type="match status" value="1"/>
</dbReference>
<dbReference type="GO" id="GO:0000164">
    <property type="term" value="C:protein phosphatase type 1 complex"/>
    <property type="evidence" value="ECO:0007669"/>
    <property type="project" value="TreeGrafter"/>
</dbReference>
<dbReference type="GO" id="GO:0008157">
    <property type="term" value="F:protein phosphatase 1 binding"/>
    <property type="evidence" value="ECO:0007669"/>
    <property type="project" value="TreeGrafter"/>
</dbReference>
<dbReference type="Proteomes" id="UP000717515">
    <property type="component" value="Unassembled WGS sequence"/>
</dbReference>
<organism evidence="3 4">
    <name type="scientific">Mortierella alpina</name>
    <name type="common">Oleaginous fungus</name>
    <name type="synonym">Mortierella renispora</name>
    <dbReference type="NCBI Taxonomy" id="64518"/>
    <lineage>
        <taxon>Eukaryota</taxon>
        <taxon>Fungi</taxon>
        <taxon>Fungi incertae sedis</taxon>
        <taxon>Mucoromycota</taxon>
        <taxon>Mortierellomycotina</taxon>
        <taxon>Mortierellomycetes</taxon>
        <taxon>Mortierellales</taxon>
        <taxon>Mortierellaceae</taxon>
        <taxon>Mortierella</taxon>
    </lineage>
</organism>
<feature type="region of interest" description="Disordered" evidence="1">
    <location>
        <begin position="581"/>
        <end position="600"/>
    </location>
</feature>